<dbReference type="RefSeq" id="WP_284251257.1">
    <property type="nucleotide sequence ID" value="NZ_BSUM01000001.1"/>
</dbReference>
<gene>
    <name evidence="1" type="ORF">GCM10025875_25730</name>
</gene>
<dbReference type="EMBL" id="BSUM01000001">
    <property type="protein sequence ID" value="GMA32581.1"/>
    <property type="molecule type" value="Genomic_DNA"/>
</dbReference>
<accession>A0AA37XFW3</accession>
<organism evidence="1 2">
    <name type="scientific">Litorihabitans aurantiacus</name>
    <dbReference type="NCBI Taxonomy" id="1930061"/>
    <lineage>
        <taxon>Bacteria</taxon>
        <taxon>Bacillati</taxon>
        <taxon>Actinomycetota</taxon>
        <taxon>Actinomycetes</taxon>
        <taxon>Micrococcales</taxon>
        <taxon>Beutenbergiaceae</taxon>
        <taxon>Litorihabitans</taxon>
    </lineage>
</organism>
<dbReference type="AlphaFoldDB" id="A0AA37XFW3"/>
<name>A0AA37XFW3_9MICO</name>
<reference evidence="1" key="1">
    <citation type="journal article" date="2014" name="Int. J. Syst. Evol. Microbiol.">
        <title>Complete genome sequence of Corynebacterium casei LMG S-19264T (=DSM 44701T), isolated from a smear-ripened cheese.</title>
        <authorList>
            <consortium name="US DOE Joint Genome Institute (JGI-PGF)"/>
            <person name="Walter F."/>
            <person name="Albersmeier A."/>
            <person name="Kalinowski J."/>
            <person name="Ruckert C."/>
        </authorList>
    </citation>
    <scope>NUCLEOTIDE SEQUENCE</scope>
    <source>
        <strain evidence="1">NBRC 112290</strain>
    </source>
</reference>
<sequence length="118" mass="12245">MTITLRTALHTACLDPMTGVGVLVLPDPGSDVGDPLAPGDSLHAVDWLAMMRQLDAAGWEPLLGDWDALVPVDLNGAGRSAIALYGRSPITSSPTLREVAAADCEVAAAARRAVEAAW</sequence>
<comment type="caution">
    <text evidence="1">The sequence shown here is derived from an EMBL/GenBank/DDBJ whole genome shotgun (WGS) entry which is preliminary data.</text>
</comment>
<keyword evidence="2" id="KW-1185">Reference proteome</keyword>
<evidence type="ECO:0000313" key="2">
    <source>
        <dbReference type="Proteomes" id="UP001157161"/>
    </source>
</evidence>
<proteinExistence type="predicted"/>
<dbReference type="Proteomes" id="UP001157161">
    <property type="component" value="Unassembled WGS sequence"/>
</dbReference>
<reference evidence="1" key="2">
    <citation type="submission" date="2023-02" db="EMBL/GenBank/DDBJ databases">
        <authorList>
            <person name="Sun Q."/>
            <person name="Mori K."/>
        </authorList>
    </citation>
    <scope>NUCLEOTIDE SEQUENCE</scope>
    <source>
        <strain evidence="1">NBRC 112290</strain>
    </source>
</reference>
<evidence type="ECO:0000313" key="1">
    <source>
        <dbReference type="EMBL" id="GMA32581.1"/>
    </source>
</evidence>
<protein>
    <submittedName>
        <fullName evidence="1">Uncharacterized protein</fullName>
    </submittedName>
</protein>